<evidence type="ECO:0000259" key="6">
    <source>
        <dbReference type="Pfam" id="PF17389"/>
    </source>
</evidence>
<evidence type="ECO:0000256" key="1">
    <source>
        <dbReference type="ARBA" id="ARBA00001445"/>
    </source>
</evidence>
<dbReference type="AlphaFoldDB" id="A0A9D2JZ23"/>
<reference evidence="8" key="2">
    <citation type="submission" date="2021-04" db="EMBL/GenBank/DDBJ databases">
        <authorList>
            <person name="Gilroy R."/>
        </authorList>
    </citation>
    <scope>NUCLEOTIDE SEQUENCE</scope>
    <source>
        <strain evidence="8">ChiW7-2402</strain>
    </source>
</reference>
<dbReference type="InterPro" id="IPR008902">
    <property type="entry name" value="Rhamnosid_concanavalin"/>
</dbReference>
<organism evidence="8 9">
    <name type="scientific">Candidatus Gallimonas intestinavium</name>
    <dbReference type="NCBI Taxonomy" id="2838603"/>
    <lineage>
        <taxon>Bacteria</taxon>
        <taxon>Bacillati</taxon>
        <taxon>Bacillota</taxon>
        <taxon>Clostridia</taxon>
        <taxon>Candidatus Gallimonas</taxon>
    </lineage>
</organism>
<reference evidence="8" key="1">
    <citation type="journal article" date="2021" name="PeerJ">
        <title>Extensive microbial diversity within the chicken gut microbiome revealed by metagenomics and culture.</title>
        <authorList>
            <person name="Gilroy R."/>
            <person name="Ravi A."/>
            <person name="Getino M."/>
            <person name="Pursley I."/>
            <person name="Horton D.L."/>
            <person name="Alikhan N.F."/>
            <person name="Baker D."/>
            <person name="Gharbi K."/>
            <person name="Hall N."/>
            <person name="Watson M."/>
            <person name="Adriaenssens E.M."/>
            <person name="Foster-Nyarko E."/>
            <person name="Jarju S."/>
            <person name="Secka A."/>
            <person name="Antonio M."/>
            <person name="Oren A."/>
            <person name="Chaudhuri R.R."/>
            <person name="La Ragione R."/>
            <person name="Hildebrand F."/>
            <person name="Pallen M.J."/>
        </authorList>
    </citation>
    <scope>NUCLEOTIDE SEQUENCE</scope>
    <source>
        <strain evidence="8">ChiW7-2402</strain>
    </source>
</reference>
<dbReference type="Pfam" id="PF05592">
    <property type="entry name" value="Bac_rhamnosid"/>
    <property type="match status" value="1"/>
</dbReference>
<dbReference type="PIRSF" id="PIRSF010631">
    <property type="entry name" value="A-rhamnsds"/>
    <property type="match status" value="1"/>
</dbReference>
<evidence type="ECO:0000256" key="2">
    <source>
        <dbReference type="ARBA" id="ARBA00012652"/>
    </source>
</evidence>
<evidence type="ECO:0000259" key="4">
    <source>
        <dbReference type="Pfam" id="PF05592"/>
    </source>
</evidence>
<dbReference type="Pfam" id="PF17389">
    <property type="entry name" value="Bac_rhamnosid6H"/>
    <property type="match status" value="1"/>
</dbReference>
<dbReference type="SUPFAM" id="SSF48208">
    <property type="entry name" value="Six-hairpin glycosidases"/>
    <property type="match status" value="1"/>
</dbReference>
<dbReference type="InterPro" id="IPR016007">
    <property type="entry name" value="Alpha_rhamnosid"/>
</dbReference>
<dbReference type="GO" id="GO:0005975">
    <property type="term" value="P:carbohydrate metabolic process"/>
    <property type="evidence" value="ECO:0007669"/>
    <property type="project" value="InterPro"/>
</dbReference>
<dbReference type="InterPro" id="IPR013737">
    <property type="entry name" value="Bac_rhamnosid_N"/>
</dbReference>
<dbReference type="EC" id="3.2.1.40" evidence="2"/>
<feature type="domain" description="Alpha-L-rhamnosidase six-hairpin glycosidase" evidence="6">
    <location>
        <begin position="401"/>
        <end position="745"/>
    </location>
</feature>
<keyword evidence="3 8" id="KW-0378">Hydrolase</keyword>
<evidence type="ECO:0000259" key="7">
    <source>
        <dbReference type="Pfam" id="PF17390"/>
    </source>
</evidence>
<evidence type="ECO:0000313" key="9">
    <source>
        <dbReference type="Proteomes" id="UP000824102"/>
    </source>
</evidence>
<protein>
    <recommendedName>
        <fullName evidence="2">alpha-L-rhamnosidase</fullName>
        <ecNumber evidence="2">3.2.1.40</ecNumber>
    </recommendedName>
</protein>
<feature type="domain" description="Bacterial alpha-L-rhamnosidase N-terminal" evidence="5">
    <location>
        <begin position="129"/>
        <end position="289"/>
    </location>
</feature>
<dbReference type="InterPro" id="IPR012341">
    <property type="entry name" value="6hp_glycosidase-like_sf"/>
</dbReference>
<dbReference type="Proteomes" id="UP000824102">
    <property type="component" value="Unassembled WGS sequence"/>
</dbReference>
<dbReference type="Gene3D" id="2.60.120.260">
    <property type="entry name" value="Galactose-binding domain-like"/>
    <property type="match status" value="2"/>
</dbReference>
<dbReference type="InterPro" id="IPR035398">
    <property type="entry name" value="Bac_rhamnosid_C"/>
</dbReference>
<dbReference type="EMBL" id="DXBB01000073">
    <property type="protein sequence ID" value="HIZ72950.1"/>
    <property type="molecule type" value="Genomic_DNA"/>
</dbReference>
<dbReference type="Gene3D" id="2.60.40.10">
    <property type="entry name" value="Immunoglobulins"/>
    <property type="match status" value="1"/>
</dbReference>
<dbReference type="PANTHER" id="PTHR33307">
    <property type="entry name" value="ALPHA-RHAMNOSIDASE (EUROFUNG)"/>
    <property type="match status" value="1"/>
</dbReference>
<dbReference type="PANTHER" id="PTHR33307:SF6">
    <property type="entry name" value="ALPHA-RHAMNOSIDASE (EUROFUNG)-RELATED"/>
    <property type="match status" value="1"/>
</dbReference>
<name>A0A9D2JZ23_9FIRM</name>
<evidence type="ECO:0000256" key="3">
    <source>
        <dbReference type="ARBA" id="ARBA00022801"/>
    </source>
</evidence>
<dbReference type="Pfam" id="PF25788">
    <property type="entry name" value="Ig_Rha78A_N"/>
    <property type="match status" value="1"/>
</dbReference>
<feature type="domain" description="Alpha-L-rhamnosidase concanavalin-like" evidence="4">
    <location>
        <begin position="299"/>
        <end position="396"/>
    </location>
</feature>
<proteinExistence type="predicted"/>
<evidence type="ECO:0000313" key="8">
    <source>
        <dbReference type="EMBL" id="HIZ72950.1"/>
    </source>
</evidence>
<comment type="catalytic activity">
    <reaction evidence="1">
        <text>Hydrolysis of terminal non-reducing alpha-L-rhamnose residues in alpha-L-rhamnosides.</text>
        <dbReference type="EC" id="3.2.1.40"/>
    </reaction>
</comment>
<dbReference type="Pfam" id="PF17390">
    <property type="entry name" value="Bac_rhamnosid_C"/>
    <property type="match status" value="1"/>
</dbReference>
<dbReference type="InterPro" id="IPR008928">
    <property type="entry name" value="6-hairpin_glycosidase_sf"/>
</dbReference>
<dbReference type="Gene3D" id="2.60.420.10">
    <property type="entry name" value="Maltose phosphorylase, domain 3"/>
    <property type="match status" value="1"/>
</dbReference>
<gene>
    <name evidence="8" type="ORF">H9964_05170</name>
</gene>
<dbReference type="InterPro" id="IPR013783">
    <property type="entry name" value="Ig-like_fold"/>
</dbReference>
<dbReference type="InterPro" id="IPR035396">
    <property type="entry name" value="Bac_rhamnosid6H"/>
</dbReference>
<sequence length="900" mass="100601">MIKITSFTVEYRAHALGIDEKKPRFSWVLGSDTANTFQSSYTLTVKAGDTPVFTGAGGSESVLIEYAGEALKPRTVYTAELAVTDNYGNTASAETTFETGVMGDLKGEFIGHDFGDVVPELSRTFPLSKKPVRARIYATALGVMELFVNGKRVGEDYDAPGWTSYSHRLQYQTYDVTSLLHEGENTLSALIGKGWYSGVVGYFHTKNNYGDKNALLLELALTLEDGSEQFLTTDQTWTAKESALRFSEFQDGELFDATFEAKESFPVEVVSYPKENLLAQIDEPVRVTERISGKQLIVTPKGEKVIDFGQNATGIVEFTVNGTRGQKVTLSHAEVLDEEGNFYTANLRAAKAQDTYILAGGKETYRPHFTFHGFRYLRVEGIDAVRPEDFTLLVLHTDMQRTGSFTCEHALVNRLQQNIVWGQRSNFFDLPTDCPQRDERLGWTGDAQVFCRTSTFNYNVAPFFAKWLGDVAAEQTVEKGVPQTVPNVIPVNDFGTSAWGDAATVCPWTVYEVYGDTRLLARQYESMKNWVEYIRLHSKNDLWLDGFQYGDWLALDRNDPEDNKGATDDYFIASAYYAYSAELVAKAARVLGKVEDAAAYEALHDKIIASFQKEFMTERGRLVSETQTALVLALGFDLVPETFREDIKARLRASFKQNHEHLVTGFVGTPYLCHVLSENGMHDIASKLLLREKCPSWLYEVRMGATTIWERWNAIFPDGTLFDPAMSSFNHYAYGSVGDWLYRKVAGIDCLEPGYKKISIKPYPVRELGNLAASYLTPYGAVSVAYSYAGGKAHYRIEIPVNTTAVISLPDGRAQEVGSGVYEYETDDDPSYLERKALSHTFGEAIADKTCRALLEEAIPASMFAPMCQFGTERPLRDAVEALPQYAELFIKVAHLLEDK</sequence>
<dbReference type="Gene3D" id="1.50.10.10">
    <property type="match status" value="1"/>
</dbReference>
<dbReference type="Pfam" id="PF08531">
    <property type="entry name" value="Bac_rhamnosid_N"/>
    <property type="match status" value="1"/>
</dbReference>
<accession>A0A9D2JZ23</accession>
<feature type="domain" description="Alpha-L-rhamnosidase C-terminal" evidence="7">
    <location>
        <begin position="747"/>
        <end position="818"/>
    </location>
</feature>
<dbReference type="GO" id="GO:0030596">
    <property type="term" value="F:alpha-L-rhamnosidase activity"/>
    <property type="evidence" value="ECO:0007669"/>
    <property type="project" value="UniProtKB-EC"/>
</dbReference>
<comment type="caution">
    <text evidence="8">The sequence shown here is derived from an EMBL/GenBank/DDBJ whole genome shotgun (WGS) entry which is preliminary data.</text>
</comment>
<evidence type="ECO:0000259" key="5">
    <source>
        <dbReference type="Pfam" id="PF08531"/>
    </source>
</evidence>